<dbReference type="RefSeq" id="WP_252506097.1">
    <property type="nucleotide sequence ID" value="NZ_JACHNG010000004.1"/>
</dbReference>
<organism evidence="4 5">
    <name type="scientific">Streptomyces rapamycinicus</name>
    <dbReference type="NCBI Taxonomy" id="1226757"/>
    <lineage>
        <taxon>Bacteria</taxon>
        <taxon>Bacillati</taxon>
        <taxon>Actinomycetota</taxon>
        <taxon>Actinomycetes</taxon>
        <taxon>Kitasatosporales</taxon>
        <taxon>Streptomycetaceae</taxon>
        <taxon>Streptomyces</taxon>
        <taxon>Streptomyces violaceusniger group</taxon>
    </lineage>
</organism>
<proteinExistence type="predicted"/>
<dbReference type="InterPro" id="IPR013968">
    <property type="entry name" value="PKS_KR"/>
</dbReference>
<keyword evidence="2" id="KW-0511">Multifunctional enzyme</keyword>
<dbReference type="Proteomes" id="UP000530530">
    <property type="component" value="Unassembled WGS sequence"/>
</dbReference>
<reference evidence="4 5" key="1">
    <citation type="submission" date="2020-08" db="EMBL/GenBank/DDBJ databases">
        <title>Sequencing the genomes of 1000 actinobacteria strains.</title>
        <authorList>
            <person name="Klenk H.-P."/>
        </authorList>
    </citation>
    <scope>NUCLEOTIDE SEQUENCE [LARGE SCALE GENOMIC DNA]</scope>
    <source>
        <strain evidence="4 5">DSM 41530</strain>
    </source>
</reference>
<dbReference type="Gene3D" id="3.40.50.720">
    <property type="entry name" value="NAD(P)-binding Rossmann-like Domain"/>
    <property type="match status" value="1"/>
</dbReference>
<dbReference type="Pfam" id="PF08659">
    <property type="entry name" value="KR"/>
    <property type="match status" value="1"/>
</dbReference>
<dbReference type="InterPro" id="IPR050091">
    <property type="entry name" value="PKS_NRPS_Biosynth_Enz"/>
</dbReference>
<dbReference type="InterPro" id="IPR057326">
    <property type="entry name" value="KR_dom"/>
</dbReference>
<dbReference type="InterPro" id="IPR036291">
    <property type="entry name" value="NAD(P)-bd_dom_sf"/>
</dbReference>
<dbReference type="SMART" id="SM00822">
    <property type="entry name" value="PKS_KR"/>
    <property type="match status" value="1"/>
</dbReference>
<dbReference type="PANTHER" id="PTHR43775">
    <property type="entry name" value="FATTY ACID SYNTHASE"/>
    <property type="match status" value="1"/>
</dbReference>
<evidence type="ECO:0000256" key="2">
    <source>
        <dbReference type="ARBA" id="ARBA00023268"/>
    </source>
</evidence>
<name>A0ABR6M441_9ACTN</name>
<feature type="domain" description="Ketoreductase" evidence="3">
    <location>
        <begin position="67"/>
        <end position="209"/>
    </location>
</feature>
<keyword evidence="1" id="KW-0808">Transferase</keyword>
<dbReference type="SUPFAM" id="SSF51735">
    <property type="entry name" value="NAD(P)-binding Rossmann-fold domains"/>
    <property type="match status" value="2"/>
</dbReference>
<dbReference type="PANTHER" id="PTHR43775:SF51">
    <property type="entry name" value="INACTIVE PHENOLPHTHIOCEROL SYNTHESIS POLYKETIDE SYNTHASE TYPE I PKS1-RELATED"/>
    <property type="match status" value="1"/>
</dbReference>
<dbReference type="EMBL" id="JACHNG010000004">
    <property type="protein sequence ID" value="MBB4789345.1"/>
    <property type="molecule type" value="Genomic_DNA"/>
</dbReference>
<evidence type="ECO:0000256" key="1">
    <source>
        <dbReference type="ARBA" id="ARBA00022679"/>
    </source>
</evidence>
<dbReference type="CDD" id="cd08956">
    <property type="entry name" value="KR_3_FAS_SDR_x"/>
    <property type="match status" value="1"/>
</dbReference>
<evidence type="ECO:0000259" key="3">
    <source>
        <dbReference type="SMART" id="SM00822"/>
    </source>
</evidence>
<protein>
    <recommendedName>
        <fullName evidence="3">Ketoreductase domain-containing protein</fullName>
    </recommendedName>
</protein>
<comment type="caution">
    <text evidence="4">The sequence shown here is derived from an EMBL/GenBank/DDBJ whole genome shotgun (WGS) entry which is preliminary data.</text>
</comment>
<evidence type="ECO:0000313" key="4">
    <source>
        <dbReference type="EMBL" id="MBB4789345.1"/>
    </source>
</evidence>
<evidence type="ECO:0000313" key="5">
    <source>
        <dbReference type="Proteomes" id="UP000530530"/>
    </source>
</evidence>
<gene>
    <name evidence="4" type="ORF">BJY27_010395</name>
</gene>
<keyword evidence="5" id="KW-1185">Reference proteome</keyword>
<sequence>MRSAQSEHPGRFVLVESDDALTQDQLAAAVGLDEPRLRVSDGRYEVPRLTRTHAEEPEPERTWDPDGTVLITGGSGVLAGIAARHLVTERGVRHLLLLSRSAPDEALIGELGELGARVETAACDVSDPAALTQVLAGVSPEHPLTAVIHTAGVVDDGVVESLTVQRLETVLRPKADGAGILHELTRNTDLAAFVMYSSAAGRHGRWGAR</sequence>
<accession>A0ABR6M441</accession>